<dbReference type="Proteomes" id="UP001500124">
    <property type="component" value="Unassembled WGS sequence"/>
</dbReference>
<dbReference type="RefSeq" id="WP_345670869.1">
    <property type="nucleotide sequence ID" value="NZ_BAABKC010000087.1"/>
</dbReference>
<accession>A0ABP9L9F6</accession>
<sequence length="182" mass="20458">MHQKSDPSGRPADSADGVVWLRPEYQSRQGELVTLADGARLVGVSKSAISNWQNRYPEDFPNLVLLTGPPHKRTKWAVAVELVAFARDHRTRERDRSGRRSQQRPGAEIAAEQKAHYEEVLQTLTEREQRQKQALARTRAAKRAVEEKLDRARARLTAEIDAVARLGIPAPRATPTGKETRP</sequence>
<evidence type="ECO:0000313" key="3">
    <source>
        <dbReference type="Proteomes" id="UP001500124"/>
    </source>
</evidence>
<organism evidence="2 3">
    <name type="scientific">Streptomyces similanensis</name>
    <dbReference type="NCBI Taxonomy" id="1274988"/>
    <lineage>
        <taxon>Bacteria</taxon>
        <taxon>Bacillati</taxon>
        <taxon>Actinomycetota</taxon>
        <taxon>Actinomycetes</taxon>
        <taxon>Kitasatosporales</taxon>
        <taxon>Streptomycetaceae</taxon>
        <taxon>Streptomyces</taxon>
    </lineage>
</organism>
<evidence type="ECO:0000256" key="1">
    <source>
        <dbReference type="SAM" id="MobiDB-lite"/>
    </source>
</evidence>
<evidence type="ECO:0000313" key="2">
    <source>
        <dbReference type="EMBL" id="GAA5070771.1"/>
    </source>
</evidence>
<feature type="compositionally biased region" description="Basic and acidic residues" evidence="1">
    <location>
        <begin position="87"/>
        <end position="98"/>
    </location>
</feature>
<feature type="region of interest" description="Disordered" evidence="1">
    <location>
        <begin position="87"/>
        <end position="110"/>
    </location>
</feature>
<evidence type="ECO:0008006" key="4">
    <source>
        <dbReference type="Google" id="ProtNLM"/>
    </source>
</evidence>
<dbReference type="EMBL" id="BAABKC010000087">
    <property type="protein sequence ID" value="GAA5070771.1"/>
    <property type="molecule type" value="Genomic_DNA"/>
</dbReference>
<reference evidence="3" key="1">
    <citation type="journal article" date="2019" name="Int. J. Syst. Evol. Microbiol.">
        <title>The Global Catalogue of Microorganisms (GCM) 10K type strain sequencing project: providing services to taxonomists for standard genome sequencing and annotation.</title>
        <authorList>
            <consortium name="The Broad Institute Genomics Platform"/>
            <consortium name="The Broad Institute Genome Sequencing Center for Infectious Disease"/>
            <person name="Wu L."/>
            <person name="Ma J."/>
        </authorList>
    </citation>
    <scope>NUCLEOTIDE SEQUENCE [LARGE SCALE GENOMIC DNA]</scope>
    <source>
        <strain evidence="3">JCM 18410</strain>
    </source>
</reference>
<protein>
    <recommendedName>
        <fullName evidence="4">Helix-turn-helix domain-containing protein</fullName>
    </recommendedName>
</protein>
<proteinExistence type="predicted"/>
<comment type="caution">
    <text evidence="2">The sequence shown here is derived from an EMBL/GenBank/DDBJ whole genome shotgun (WGS) entry which is preliminary data.</text>
</comment>
<name>A0ABP9L9F6_9ACTN</name>
<keyword evidence="3" id="KW-1185">Reference proteome</keyword>
<gene>
    <name evidence="2" type="ORF">GCM10023336_56220</name>
</gene>